<reference evidence="1" key="2">
    <citation type="journal article" date="2022" name="New Phytol.">
        <title>Evolutionary transition to the ectomycorrhizal habit in the genomes of a hyperdiverse lineage of mushroom-forming fungi.</title>
        <authorList>
            <person name="Looney B."/>
            <person name="Miyauchi S."/>
            <person name="Morin E."/>
            <person name="Drula E."/>
            <person name="Courty P.E."/>
            <person name="Kohler A."/>
            <person name="Kuo A."/>
            <person name="LaButti K."/>
            <person name="Pangilinan J."/>
            <person name="Lipzen A."/>
            <person name="Riley R."/>
            <person name="Andreopoulos W."/>
            <person name="He G."/>
            <person name="Johnson J."/>
            <person name="Nolan M."/>
            <person name="Tritt A."/>
            <person name="Barry K.W."/>
            <person name="Grigoriev I.V."/>
            <person name="Nagy L.G."/>
            <person name="Hibbett D."/>
            <person name="Henrissat B."/>
            <person name="Matheny P.B."/>
            <person name="Labbe J."/>
            <person name="Martin F.M."/>
        </authorList>
    </citation>
    <scope>NUCLEOTIDE SEQUENCE</scope>
    <source>
        <strain evidence="1">HHB10654</strain>
    </source>
</reference>
<proteinExistence type="predicted"/>
<dbReference type="EMBL" id="MU277243">
    <property type="protein sequence ID" value="KAI0057748.1"/>
    <property type="molecule type" value="Genomic_DNA"/>
</dbReference>
<keyword evidence="2" id="KW-1185">Reference proteome</keyword>
<organism evidence="1 2">
    <name type="scientific">Artomyces pyxidatus</name>
    <dbReference type="NCBI Taxonomy" id="48021"/>
    <lineage>
        <taxon>Eukaryota</taxon>
        <taxon>Fungi</taxon>
        <taxon>Dikarya</taxon>
        <taxon>Basidiomycota</taxon>
        <taxon>Agaricomycotina</taxon>
        <taxon>Agaricomycetes</taxon>
        <taxon>Russulales</taxon>
        <taxon>Auriscalpiaceae</taxon>
        <taxon>Artomyces</taxon>
    </lineage>
</organism>
<dbReference type="Proteomes" id="UP000814140">
    <property type="component" value="Unassembled WGS sequence"/>
</dbReference>
<name>A0ACB8SMQ8_9AGAM</name>
<sequence>MSQMTVKPMPKMLLRRWLALARTQENSLAGYVVHFESSVDGVVNNVLGHYFPVGFSFLVKPQYRARDTSVSSASFTAEGPSILRLDFCDSNVSDLFHTNISLPDPESSFDLSPFDPSEIVHQSSPPPTTSAFALGLEWDDIPLRSGEPRFNDSLGADVGKPGDRMIIPDFVVTTAASEAGNDRLLLIVEDKVKPGTRSLTRAFYQLMDYFRVFKAKKFPVAIKNVYGLAVQRDQVRILFLKDEDSDVVFVTPGWVKADHPIVHETLARISLDHRTPAE</sequence>
<comment type="caution">
    <text evidence="1">The sequence shown here is derived from an EMBL/GenBank/DDBJ whole genome shotgun (WGS) entry which is preliminary data.</text>
</comment>
<protein>
    <submittedName>
        <fullName evidence="1">Uncharacterized protein</fullName>
    </submittedName>
</protein>
<evidence type="ECO:0000313" key="1">
    <source>
        <dbReference type="EMBL" id="KAI0057748.1"/>
    </source>
</evidence>
<reference evidence="1" key="1">
    <citation type="submission" date="2021-03" db="EMBL/GenBank/DDBJ databases">
        <authorList>
            <consortium name="DOE Joint Genome Institute"/>
            <person name="Ahrendt S."/>
            <person name="Looney B.P."/>
            <person name="Miyauchi S."/>
            <person name="Morin E."/>
            <person name="Drula E."/>
            <person name="Courty P.E."/>
            <person name="Chicoki N."/>
            <person name="Fauchery L."/>
            <person name="Kohler A."/>
            <person name="Kuo A."/>
            <person name="Labutti K."/>
            <person name="Pangilinan J."/>
            <person name="Lipzen A."/>
            <person name="Riley R."/>
            <person name="Andreopoulos W."/>
            <person name="He G."/>
            <person name="Johnson J."/>
            <person name="Barry K.W."/>
            <person name="Grigoriev I.V."/>
            <person name="Nagy L."/>
            <person name="Hibbett D."/>
            <person name="Henrissat B."/>
            <person name="Matheny P.B."/>
            <person name="Labbe J."/>
            <person name="Martin F."/>
        </authorList>
    </citation>
    <scope>NUCLEOTIDE SEQUENCE</scope>
    <source>
        <strain evidence="1">HHB10654</strain>
    </source>
</reference>
<gene>
    <name evidence="1" type="ORF">BV25DRAFT_1830819</name>
</gene>
<evidence type="ECO:0000313" key="2">
    <source>
        <dbReference type="Proteomes" id="UP000814140"/>
    </source>
</evidence>
<accession>A0ACB8SMQ8</accession>